<sequence>MRKTNLMLLAAIIASPMAFADGYDYGYGYGYDDIDDVTIEGSFNKDLTLNAEANIKKTYTDNYYADKDDDKLIMKHVGNQYDSLYENNSEKKIQHDTKVTIEVEKLLAYSKIDGAVMGTEVTYGGACCKGSASDIVIDQTNTMYSGYQGASGINIAGQNVGNNSMVQQTTSTNAALVGSGGATLPGGGGSY</sequence>
<protein>
    <submittedName>
        <fullName evidence="2">Uncharacterized protein</fullName>
    </submittedName>
</protein>
<feature type="signal peptide" evidence="1">
    <location>
        <begin position="1"/>
        <end position="20"/>
    </location>
</feature>
<name>A0ABU3ZJM1_9GAMM</name>
<comment type="caution">
    <text evidence="2">The sequence shown here is derived from an EMBL/GenBank/DDBJ whole genome shotgun (WGS) entry which is preliminary data.</text>
</comment>
<dbReference type="EMBL" id="JAWJZI010000005">
    <property type="protein sequence ID" value="MDV5170314.1"/>
    <property type="molecule type" value="Genomic_DNA"/>
</dbReference>
<proteinExistence type="predicted"/>
<feature type="chain" id="PRO_5045371941" evidence="1">
    <location>
        <begin position="21"/>
        <end position="191"/>
    </location>
</feature>
<organism evidence="2 3">
    <name type="scientific">Photobacterium rosenbergii</name>
    <dbReference type="NCBI Taxonomy" id="294936"/>
    <lineage>
        <taxon>Bacteria</taxon>
        <taxon>Pseudomonadati</taxon>
        <taxon>Pseudomonadota</taxon>
        <taxon>Gammaproteobacteria</taxon>
        <taxon>Vibrionales</taxon>
        <taxon>Vibrionaceae</taxon>
        <taxon>Photobacterium</taxon>
    </lineage>
</organism>
<evidence type="ECO:0000313" key="2">
    <source>
        <dbReference type="EMBL" id="MDV5170314.1"/>
    </source>
</evidence>
<dbReference type="RefSeq" id="WP_317523109.1">
    <property type="nucleotide sequence ID" value="NZ_JAWJZI010000005.1"/>
</dbReference>
<keyword evidence="1" id="KW-0732">Signal</keyword>
<reference evidence="2 3" key="1">
    <citation type="submission" date="2023-10" db="EMBL/GenBank/DDBJ databases">
        <title>Marine bacteria isolated from horseshoe crab.</title>
        <authorList>
            <person name="Cheng T.H."/>
        </authorList>
    </citation>
    <scope>NUCLEOTIDE SEQUENCE [LARGE SCALE GENOMIC DNA]</scope>
    <source>
        <strain evidence="2 3">HSC6</strain>
    </source>
</reference>
<dbReference type="Proteomes" id="UP001186452">
    <property type="component" value="Unassembled WGS sequence"/>
</dbReference>
<evidence type="ECO:0000313" key="3">
    <source>
        <dbReference type="Proteomes" id="UP001186452"/>
    </source>
</evidence>
<accession>A0ABU3ZJM1</accession>
<keyword evidence="3" id="KW-1185">Reference proteome</keyword>
<gene>
    <name evidence="2" type="ORF">R2X38_15010</name>
</gene>
<evidence type="ECO:0000256" key="1">
    <source>
        <dbReference type="SAM" id="SignalP"/>
    </source>
</evidence>